<proteinExistence type="predicted"/>
<dbReference type="Pfam" id="PF09683">
    <property type="entry name" value="Lactococcin_972"/>
    <property type="match status" value="1"/>
</dbReference>
<protein>
    <recommendedName>
        <fullName evidence="3">Lactococcin 972 family bacteriocin</fullName>
    </recommendedName>
</protein>
<evidence type="ECO:0000313" key="1">
    <source>
        <dbReference type="EMBL" id="TLQ44994.1"/>
    </source>
</evidence>
<organism evidence="1 2">
    <name type="scientific">Streptomyces marianii</name>
    <dbReference type="NCBI Taxonomy" id="1817406"/>
    <lineage>
        <taxon>Bacteria</taxon>
        <taxon>Bacillati</taxon>
        <taxon>Actinomycetota</taxon>
        <taxon>Actinomycetes</taxon>
        <taxon>Kitasatosporales</taxon>
        <taxon>Streptomycetaceae</taxon>
        <taxon>Streptomyces</taxon>
    </lineage>
</organism>
<name>A0A5R9E9X3_9ACTN</name>
<evidence type="ECO:0000313" key="2">
    <source>
        <dbReference type="Proteomes" id="UP000305921"/>
    </source>
</evidence>
<sequence length="208" mass="21575">MLKCPDGDTRVDQGSLEPGGSIYLCRRVWIYEGSPPFPTRGIRGGNLVKIAGRSVAFAIVGAAIAGVGLAAPAAADASTTASASGAIVTVHHRGDGTQPPADLGNPSEWGVVTFKMDASADSVGALSEACVNPSSGGTWCYGWYTTEVSPGVFNKRCYSNYYHLTKGHSSTVKIAGGTHRAWAAARSTSQASLTGGHGYTCYTYYSVD</sequence>
<gene>
    <name evidence="1" type="ORF">FEF34_19740</name>
</gene>
<dbReference type="Gene3D" id="2.60.40.2850">
    <property type="match status" value="1"/>
</dbReference>
<reference evidence="1 2" key="1">
    <citation type="submission" date="2019-05" db="EMBL/GenBank/DDBJ databases">
        <title>Streptomyces marianii sp. nov., a novel marine actinomycete from southern coast of India.</title>
        <authorList>
            <person name="Iniyan A.M."/>
            <person name="Wink J."/>
            <person name="Ramprasad E."/>
            <person name="Ramana C.V."/>
            <person name="Bunk B."/>
            <person name="Sproer C."/>
            <person name="Joseph F.-J.R.S."/>
            <person name="Vincent S.G.P."/>
        </authorList>
    </citation>
    <scope>NUCLEOTIDE SEQUENCE [LARGE SCALE GENOMIC DNA]</scope>
    <source>
        <strain evidence="1 2">ICN19</strain>
    </source>
</reference>
<evidence type="ECO:0008006" key="3">
    <source>
        <dbReference type="Google" id="ProtNLM"/>
    </source>
</evidence>
<keyword evidence="2" id="KW-1185">Reference proteome</keyword>
<dbReference type="AlphaFoldDB" id="A0A5R9E9X3"/>
<comment type="caution">
    <text evidence="1">The sequence shown here is derived from an EMBL/GenBank/DDBJ whole genome shotgun (WGS) entry which is preliminary data.</text>
</comment>
<dbReference type="OrthoDB" id="4259471at2"/>
<dbReference type="InterPro" id="IPR006540">
    <property type="entry name" value="Lactococcin_972"/>
</dbReference>
<accession>A0A5R9E9X3</accession>
<dbReference type="EMBL" id="VAWE01000001">
    <property type="protein sequence ID" value="TLQ44994.1"/>
    <property type="molecule type" value="Genomic_DNA"/>
</dbReference>
<dbReference type="Proteomes" id="UP000305921">
    <property type="component" value="Unassembled WGS sequence"/>
</dbReference>